<dbReference type="Pfam" id="PF00583">
    <property type="entry name" value="Acetyltransf_1"/>
    <property type="match status" value="1"/>
</dbReference>
<dbReference type="AlphaFoldDB" id="A0AAV9PGB5"/>
<keyword evidence="5" id="KW-1185">Reference proteome</keyword>
<feature type="domain" description="N-acetyltransferase" evidence="3">
    <location>
        <begin position="5"/>
        <end position="196"/>
    </location>
</feature>
<comment type="caution">
    <text evidence="4">The sequence shown here is derived from an EMBL/GenBank/DDBJ whole genome shotgun (WGS) entry which is preliminary data.</text>
</comment>
<accession>A0AAV9PGB5</accession>
<name>A0AAV9PGB5_9PEZI</name>
<evidence type="ECO:0000259" key="3">
    <source>
        <dbReference type="PROSITE" id="PS51186"/>
    </source>
</evidence>
<evidence type="ECO:0000313" key="4">
    <source>
        <dbReference type="EMBL" id="KAK5171701.1"/>
    </source>
</evidence>
<dbReference type="GeneID" id="89924684"/>
<dbReference type="InterPro" id="IPR051646">
    <property type="entry name" value="NatB_acetyltransferase_subunit"/>
</dbReference>
<keyword evidence="2 4" id="KW-0012">Acyltransferase</keyword>
<dbReference type="CDD" id="cd04301">
    <property type="entry name" value="NAT_SF"/>
    <property type="match status" value="1"/>
</dbReference>
<dbReference type="EC" id="2.3.1.254" evidence="4"/>
<dbReference type="Gene3D" id="3.40.630.30">
    <property type="match status" value="1"/>
</dbReference>
<evidence type="ECO:0000313" key="5">
    <source>
        <dbReference type="Proteomes" id="UP001337655"/>
    </source>
</evidence>
<organism evidence="4 5">
    <name type="scientific">Saxophila tyrrhenica</name>
    <dbReference type="NCBI Taxonomy" id="1690608"/>
    <lineage>
        <taxon>Eukaryota</taxon>
        <taxon>Fungi</taxon>
        <taxon>Dikarya</taxon>
        <taxon>Ascomycota</taxon>
        <taxon>Pezizomycotina</taxon>
        <taxon>Dothideomycetes</taxon>
        <taxon>Dothideomycetidae</taxon>
        <taxon>Mycosphaerellales</taxon>
        <taxon>Extremaceae</taxon>
        <taxon>Saxophila</taxon>
    </lineage>
</organism>
<reference evidence="4 5" key="1">
    <citation type="submission" date="2023-08" db="EMBL/GenBank/DDBJ databases">
        <title>Black Yeasts Isolated from many extreme environments.</title>
        <authorList>
            <person name="Coleine C."/>
            <person name="Stajich J.E."/>
            <person name="Selbmann L."/>
        </authorList>
    </citation>
    <scope>NUCLEOTIDE SEQUENCE [LARGE SCALE GENOMIC DNA]</scope>
    <source>
        <strain evidence="4 5">CCFEE 5935</strain>
    </source>
</reference>
<dbReference type="InterPro" id="IPR016181">
    <property type="entry name" value="Acyl_CoA_acyltransferase"/>
</dbReference>
<proteinExistence type="predicted"/>
<gene>
    <name evidence="4" type="primary">naa20</name>
    <name evidence="4" type="ORF">LTR77_003337</name>
</gene>
<dbReference type="GO" id="GO:0031416">
    <property type="term" value="C:NatB complex"/>
    <property type="evidence" value="ECO:0007669"/>
    <property type="project" value="TreeGrafter"/>
</dbReference>
<dbReference type="Proteomes" id="UP001337655">
    <property type="component" value="Unassembled WGS sequence"/>
</dbReference>
<dbReference type="SUPFAM" id="SSF55729">
    <property type="entry name" value="Acyl-CoA N-acyltransferases (Nat)"/>
    <property type="match status" value="1"/>
</dbReference>
<dbReference type="PANTHER" id="PTHR45910:SF1">
    <property type="entry name" value="N-ALPHA-ACETYLTRANSFERASE 20"/>
    <property type="match status" value="1"/>
</dbReference>
<dbReference type="GO" id="GO:0120518">
    <property type="term" value="F:protein N-terminal-methionine acetyltransferase activity"/>
    <property type="evidence" value="ECO:0007669"/>
    <property type="project" value="UniProtKB-EC"/>
</dbReference>
<keyword evidence="1 4" id="KW-0808">Transferase</keyword>
<evidence type="ECO:0000256" key="1">
    <source>
        <dbReference type="ARBA" id="ARBA00022679"/>
    </source>
</evidence>
<dbReference type="RefSeq" id="XP_064660545.1">
    <property type="nucleotide sequence ID" value="XM_064800594.1"/>
</dbReference>
<dbReference type="InterPro" id="IPR000182">
    <property type="entry name" value="GNAT_dom"/>
</dbReference>
<sequence length="219" mass="25173">MGAEPTLRPMTPLDLLHFNPCNLDHLTETYGIAFYLEYFTKWPHLCKVLESPNGQIEAYSNSNPLIFTLTSLTLGFLGNIVLGKLEASPYPAPVSPYDPSLTIYRKKWPNYLPWHAHITCLTVAPSARRLGHATRLSEALERVGDEADAWFVDLFVRVENEAAIQLYRKMGYSVYRRITDYYNDGSDAYDMRKPLKRDKKRKTVRPNGEMIKVDPSEVW</sequence>
<dbReference type="PROSITE" id="PS51186">
    <property type="entry name" value="GNAT"/>
    <property type="match status" value="1"/>
</dbReference>
<protein>
    <submittedName>
        <fullName evidence="4">N-alpha-acetyltransferase 20</fullName>
        <ecNumber evidence="4">2.3.1.254</ecNumber>
    </submittedName>
</protein>
<dbReference type="PANTHER" id="PTHR45910">
    <property type="entry name" value="N-ALPHA-ACETYLTRANSFERASE 20"/>
    <property type="match status" value="1"/>
</dbReference>
<dbReference type="EMBL" id="JAVRRT010000005">
    <property type="protein sequence ID" value="KAK5171701.1"/>
    <property type="molecule type" value="Genomic_DNA"/>
</dbReference>
<evidence type="ECO:0000256" key="2">
    <source>
        <dbReference type="ARBA" id="ARBA00023315"/>
    </source>
</evidence>